<evidence type="ECO:0000313" key="17">
    <source>
        <dbReference type="Proteomes" id="UP000198838"/>
    </source>
</evidence>
<gene>
    <name evidence="12" type="primary">tig</name>
    <name evidence="16" type="ORF">SAMN05216249_10687</name>
</gene>
<dbReference type="SUPFAM" id="SSF109998">
    <property type="entry name" value="Triger factor/SurA peptide-binding domain-like"/>
    <property type="match status" value="1"/>
</dbReference>
<dbReference type="GO" id="GO:0051083">
    <property type="term" value="P:'de novo' cotranslational protein folding"/>
    <property type="evidence" value="ECO:0007669"/>
    <property type="project" value="TreeGrafter"/>
</dbReference>
<keyword evidence="17" id="KW-1185">Reference proteome</keyword>
<comment type="domain">
    <text evidence="12">Consists of 3 domains; the N-terminus binds the ribosome, the middle domain has PPIase activity, while the C-terminus has intrinsic chaperone activity on its own.</text>
</comment>
<evidence type="ECO:0000313" key="16">
    <source>
        <dbReference type="EMBL" id="SFA98625.1"/>
    </source>
</evidence>
<dbReference type="AlphaFoldDB" id="A0A1I0XC72"/>
<dbReference type="GO" id="GO:0043022">
    <property type="term" value="F:ribosome binding"/>
    <property type="evidence" value="ECO:0007669"/>
    <property type="project" value="TreeGrafter"/>
</dbReference>
<dbReference type="Gene3D" id="3.30.70.1050">
    <property type="entry name" value="Trigger factor ribosome-binding domain"/>
    <property type="match status" value="1"/>
</dbReference>
<dbReference type="Gene3D" id="1.10.3120.10">
    <property type="entry name" value="Trigger factor, C-terminal domain"/>
    <property type="match status" value="1"/>
</dbReference>
<dbReference type="InterPro" id="IPR008881">
    <property type="entry name" value="Trigger_fac_ribosome-bd_bac"/>
</dbReference>
<dbReference type="PANTHER" id="PTHR30560">
    <property type="entry name" value="TRIGGER FACTOR CHAPERONE AND PEPTIDYL-PROLYL CIS/TRANS ISOMERASE"/>
    <property type="match status" value="1"/>
</dbReference>
<evidence type="ECO:0000256" key="9">
    <source>
        <dbReference type="ARBA" id="ARBA00023306"/>
    </source>
</evidence>
<dbReference type="HAMAP" id="MF_00303">
    <property type="entry name" value="Trigger_factor_Tig"/>
    <property type="match status" value="1"/>
</dbReference>
<keyword evidence="5 12" id="KW-0132">Cell division</keyword>
<dbReference type="NCBIfam" id="TIGR00115">
    <property type="entry name" value="tig"/>
    <property type="match status" value="1"/>
</dbReference>
<dbReference type="Proteomes" id="UP000198838">
    <property type="component" value="Unassembled WGS sequence"/>
</dbReference>
<dbReference type="InterPro" id="IPR036611">
    <property type="entry name" value="Trigger_fac_ribosome-bd_sf"/>
</dbReference>
<dbReference type="FunFam" id="3.10.50.40:FF:000001">
    <property type="entry name" value="Trigger factor"/>
    <property type="match status" value="1"/>
</dbReference>
<comment type="function">
    <text evidence="10 12">Involved in protein export. Acts as a chaperone by maintaining the newly synthesized protein in an open conformation. Functions as a peptidyl-prolyl cis-trans isomerase.</text>
</comment>
<keyword evidence="12" id="KW-0963">Cytoplasm</keyword>
<dbReference type="SUPFAM" id="SSF54534">
    <property type="entry name" value="FKBP-like"/>
    <property type="match status" value="1"/>
</dbReference>
<dbReference type="RefSeq" id="WP_092871496.1">
    <property type="nucleotide sequence ID" value="NZ_FOJY01000006.1"/>
</dbReference>
<sequence length="436" mass="48793">MSVNVENLENSMAKLTIEVAAADFDKAVQEVYMKQRGRISIPGFRKGKAPRKVIENMYGSGVFYEDAANRLIQTEYPKAASESKLEIVSQPEIDVVQVESGKNFIFTATVALKPEITLGDYKGIAVEVESSLVTDEEVNIALDRERENNSRTVTVEDRPVKDGDTANIDYEGSVDGVPFEGGAAKGYDLLIGSHTFIDTFEDQIIGMNIGDEKDVNVTFPEEYHSESLKGKPAVFKVKVNGIKEKQLPELDDEFAKDVSEFDTLDEYKADIKKNLEEVKIKDIKTAKENAVIDKIIENSTIELPQPMVDTQTGYLIDDFGQRLSRQGMSLEQYMQFTGSDMAKMREQMEPQAIKRIQTRLVLEAVVKAEGIEATEEEVDKEIESMAKNYGMEADKLKEVMSDTEKEQMKLDVAVAKAIDFVRDAAVETEAVKKEEE</sequence>
<keyword evidence="6 12" id="KW-0697">Rotamase</keyword>
<dbReference type="GO" id="GO:0003755">
    <property type="term" value="F:peptidyl-prolyl cis-trans isomerase activity"/>
    <property type="evidence" value="ECO:0007669"/>
    <property type="project" value="UniProtKB-UniRule"/>
</dbReference>
<evidence type="ECO:0000256" key="3">
    <source>
        <dbReference type="ARBA" id="ARBA00013194"/>
    </source>
</evidence>
<evidence type="ECO:0000259" key="15">
    <source>
        <dbReference type="PROSITE" id="PS50059"/>
    </source>
</evidence>
<dbReference type="GO" id="GO:0005737">
    <property type="term" value="C:cytoplasm"/>
    <property type="evidence" value="ECO:0007669"/>
    <property type="project" value="UniProtKB-SubCell"/>
</dbReference>
<dbReference type="InterPro" id="IPR001179">
    <property type="entry name" value="PPIase_FKBP_dom"/>
</dbReference>
<evidence type="ECO:0000256" key="13">
    <source>
        <dbReference type="PROSITE-ProRule" id="PRU00277"/>
    </source>
</evidence>
<comment type="subcellular location">
    <subcellularLocation>
        <location evidence="12">Cytoplasm</location>
    </subcellularLocation>
    <text evidence="12">About half TF is bound to the ribosome near the polypeptide exit tunnel while the other half is free in the cytoplasm.</text>
</comment>
<protein>
    <recommendedName>
        <fullName evidence="4 12">Trigger factor</fullName>
        <shortName evidence="12">TF</shortName>
        <ecNumber evidence="3 12">5.2.1.8</ecNumber>
    </recommendedName>
    <alternativeName>
        <fullName evidence="11 12">PPIase</fullName>
    </alternativeName>
</protein>
<dbReference type="GO" id="GO:0043335">
    <property type="term" value="P:protein unfolding"/>
    <property type="evidence" value="ECO:0007669"/>
    <property type="project" value="TreeGrafter"/>
</dbReference>
<dbReference type="SUPFAM" id="SSF102735">
    <property type="entry name" value="Trigger factor ribosome-binding domain"/>
    <property type="match status" value="1"/>
</dbReference>
<dbReference type="STRING" id="1120918.SAMN05216249_10687"/>
<proteinExistence type="inferred from homology"/>
<dbReference type="Pfam" id="PF05697">
    <property type="entry name" value="Trigger_N"/>
    <property type="match status" value="1"/>
</dbReference>
<dbReference type="InterPro" id="IPR037041">
    <property type="entry name" value="Trigger_fac_C_sf"/>
</dbReference>
<evidence type="ECO:0000256" key="11">
    <source>
        <dbReference type="ARBA" id="ARBA00029986"/>
    </source>
</evidence>
<organism evidence="16 17">
    <name type="scientific">Acetitomaculum ruminis DSM 5522</name>
    <dbReference type="NCBI Taxonomy" id="1120918"/>
    <lineage>
        <taxon>Bacteria</taxon>
        <taxon>Bacillati</taxon>
        <taxon>Bacillota</taxon>
        <taxon>Clostridia</taxon>
        <taxon>Lachnospirales</taxon>
        <taxon>Lachnospiraceae</taxon>
        <taxon>Acetitomaculum</taxon>
    </lineage>
</organism>
<dbReference type="InterPro" id="IPR008880">
    <property type="entry name" value="Trigger_fac_C"/>
</dbReference>
<evidence type="ECO:0000256" key="6">
    <source>
        <dbReference type="ARBA" id="ARBA00023110"/>
    </source>
</evidence>
<dbReference type="Pfam" id="PF00254">
    <property type="entry name" value="FKBP_C"/>
    <property type="match status" value="1"/>
</dbReference>
<dbReference type="Pfam" id="PF05698">
    <property type="entry name" value="Trigger_C"/>
    <property type="match status" value="1"/>
</dbReference>
<dbReference type="EC" id="5.2.1.8" evidence="3 12"/>
<evidence type="ECO:0000256" key="14">
    <source>
        <dbReference type="RuleBase" id="RU003914"/>
    </source>
</evidence>
<evidence type="ECO:0000256" key="5">
    <source>
        <dbReference type="ARBA" id="ARBA00022618"/>
    </source>
</evidence>
<keyword evidence="9 12" id="KW-0131">Cell cycle</keyword>
<dbReference type="InterPro" id="IPR005215">
    <property type="entry name" value="Trig_fac"/>
</dbReference>
<dbReference type="Gene3D" id="3.10.50.40">
    <property type="match status" value="1"/>
</dbReference>
<dbReference type="EMBL" id="FOJY01000006">
    <property type="protein sequence ID" value="SFA98625.1"/>
    <property type="molecule type" value="Genomic_DNA"/>
</dbReference>
<dbReference type="GO" id="GO:0044183">
    <property type="term" value="F:protein folding chaperone"/>
    <property type="evidence" value="ECO:0007669"/>
    <property type="project" value="TreeGrafter"/>
</dbReference>
<keyword evidence="7 12" id="KW-0143">Chaperone</keyword>
<evidence type="ECO:0000256" key="8">
    <source>
        <dbReference type="ARBA" id="ARBA00023235"/>
    </source>
</evidence>
<comment type="similarity">
    <text evidence="2 12 14">Belongs to the FKBP-type PPIase family. Tig subfamily.</text>
</comment>
<evidence type="ECO:0000256" key="12">
    <source>
        <dbReference type="HAMAP-Rule" id="MF_00303"/>
    </source>
</evidence>
<dbReference type="GO" id="GO:0015031">
    <property type="term" value="P:protein transport"/>
    <property type="evidence" value="ECO:0007669"/>
    <property type="project" value="UniProtKB-UniRule"/>
</dbReference>
<dbReference type="InterPro" id="IPR027304">
    <property type="entry name" value="Trigger_fact/SurA_dom_sf"/>
</dbReference>
<evidence type="ECO:0000256" key="7">
    <source>
        <dbReference type="ARBA" id="ARBA00023186"/>
    </source>
</evidence>
<dbReference type="PROSITE" id="PS50059">
    <property type="entry name" value="FKBP_PPIASE"/>
    <property type="match status" value="1"/>
</dbReference>
<evidence type="ECO:0000256" key="10">
    <source>
        <dbReference type="ARBA" id="ARBA00024849"/>
    </source>
</evidence>
<dbReference type="PIRSF" id="PIRSF003095">
    <property type="entry name" value="Trigger_factor"/>
    <property type="match status" value="1"/>
</dbReference>
<comment type="catalytic activity">
    <reaction evidence="1 12 13">
        <text>[protein]-peptidylproline (omega=180) = [protein]-peptidylproline (omega=0)</text>
        <dbReference type="Rhea" id="RHEA:16237"/>
        <dbReference type="Rhea" id="RHEA-COMP:10747"/>
        <dbReference type="Rhea" id="RHEA-COMP:10748"/>
        <dbReference type="ChEBI" id="CHEBI:83833"/>
        <dbReference type="ChEBI" id="CHEBI:83834"/>
        <dbReference type="EC" id="5.2.1.8"/>
    </reaction>
</comment>
<dbReference type="InterPro" id="IPR046357">
    <property type="entry name" value="PPIase_dom_sf"/>
</dbReference>
<dbReference type="OrthoDB" id="9767721at2"/>
<dbReference type="GO" id="GO:0051301">
    <property type="term" value="P:cell division"/>
    <property type="evidence" value="ECO:0007669"/>
    <property type="project" value="UniProtKB-KW"/>
</dbReference>
<evidence type="ECO:0000256" key="2">
    <source>
        <dbReference type="ARBA" id="ARBA00005464"/>
    </source>
</evidence>
<name>A0A1I0XC72_9FIRM</name>
<reference evidence="16 17" key="1">
    <citation type="submission" date="2016-10" db="EMBL/GenBank/DDBJ databases">
        <authorList>
            <person name="de Groot N.N."/>
        </authorList>
    </citation>
    <scope>NUCLEOTIDE SEQUENCE [LARGE SCALE GENOMIC DNA]</scope>
    <source>
        <strain evidence="16 17">DSM 5522</strain>
    </source>
</reference>
<keyword evidence="8 12" id="KW-0413">Isomerase</keyword>
<evidence type="ECO:0000256" key="1">
    <source>
        <dbReference type="ARBA" id="ARBA00000971"/>
    </source>
</evidence>
<feature type="domain" description="PPIase FKBP-type" evidence="15">
    <location>
        <begin position="163"/>
        <end position="251"/>
    </location>
</feature>
<dbReference type="PANTHER" id="PTHR30560:SF3">
    <property type="entry name" value="TRIGGER FACTOR-LIKE PROTEIN TIG, CHLOROPLASTIC"/>
    <property type="match status" value="1"/>
</dbReference>
<evidence type="ECO:0000256" key="4">
    <source>
        <dbReference type="ARBA" id="ARBA00016902"/>
    </source>
</evidence>
<accession>A0A1I0XC72</accession>